<name>A0A0C3P384_PISTI</name>
<proteinExistence type="inferred from homology"/>
<gene>
    <name evidence="9" type="ORF">M404DRAFT_136213</name>
    <name evidence="8" type="ORF">M404DRAFT_136246</name>
</gene>
<evidence type="ECO:0000256" key="6">
    <source>
        <dbReference type="ARBA" id="ARBA00035188"/>
    </source>
</evidence>
<evidence type="ECO:0000256" key="3">
    <source>
        <dbReference type="ARBA" id="ARBA00022980"/>
    </source>
</evidence>
<evidence type="ECO:0000313" key="10">
    <source>
        <dbReference type="Proteomes" id="UP000054217"/>
    </source>
</evidence>
<dbReference type="InterPro" id="IPR007741">
    <property type="entry name" value="Ribosomal_mL43/mS25/NADH_DH"/>
</dbReference>
<dbReference type="EMBL" id="KN831960">
    <property type="protein sequence ID" value="KIO07490.1"/>
    <property type="molecule type" value="Genomic_DNA"/>
</dbReference>
<evidence type="ECO:0000259" key="7">
    <source>
        <dbReference type="SMART" id="SM00916"/>
    </source>
</evidence>
<dbReference type="HOGENOM" id="CLU_117700_1_0_1"/>
<dbReference type="EMBL" id="KN831960">
    <property type="protein sequence ID" value="KIO07496.1"/>
    <property type="molecule type" value="Genomic_DNA"/>
</dbReference>
<evidence type="ECO:0000256" key="4">
    <source>
        <dbReference type="ARBA" id="ARBA00023128"/>
    </source>
</evidence>
<dbReference type="SMART" id="SM00916">
    <property type="entry name" value="L51_S25_CI-B8"/>
    <property type="match status" value="1"/>
</dbReference>
<dbReference type="GO" id="GO:0005762">
    <property type="term" value="C:mitochondrial large ribosomal subunit"/>
    <property type="evidence" value="ECO:0007669"/>
    <property type="project" value="TreeGrafter"/>
</dbReference>
<dbReference type="STRING" id="870435.A0A0C3P384"/>
<dbReference type="GO" id="GO:0003735">
    <property type="term" value="F:structural constituent of ribosome"/>
    <property type="evidence" value="ECO:0007669"/>
    <property type="project" value="InterPro"/>
</dbReference>
<dbReference type="Proteomes" id="UP000054217">
    <property type="component" value="Unassembled WGS sequence"/>
</dbReference>
<comment type="similarity">
    <text evidence="2">Belongs to the mitochondrion-specific ribosomal protein mL43 family.</text>
</comment>
<dbReference type="Pfam" id="PF05047">
    <property type="entry name" value="L51_S25_CI-B8"/>
    <property type="match status" value="1"/>
</dbReference>
<dbReference type="PANTHER" id="PTHR21396:SF2">
    <property type="entry name" value="LARGE RIBOSOMAL SUBUNIT PROTEIN ML43"/>
    <property type="match status" value="1"/>
</dbReference>
<keyword evidence="10" id="KW-1185">Reference proteome</keyword>
<dbReference type="InterPro" id="IPR039927">
    <property type="entry name" value="Ribosomal_mL43"/>
</dbReference>
<sequence>MATQHLWRAQLRSYPANGHTAFLPQIRKVVLEFCQHYPSSTNTRTFISNHLERVARQNPHIEFVVRQRNGHEPIARGFYANGRDKVIPLNKLEVTGIERKVELLMDSSGAKIRPLKGARTVESTTESARGVWSGLHVDTPFTI</sequence>
<dbReference type="PANTHER" id="PTHR21396">
    <property type="entry name" value="39S RIBOSOMAL PROTEIN L43"/>
    <property type="match status" value="1"/>
</dbReference>
<dbReference type="AlphaFoldDB" id="A0A0C3P384"/>
<dbReference type="InterPro" id="IPR036249">
    <property type="entry name" value="Thioredoxin-like_sf"/>
</dbReference>
<keyword evidence="3" id="KW-0689">Ribosomal protein</keyword>
<reference evidence="8 10" key="1">
    <citation type="submission" date="2014-04" db="EMBL/GenBank/DDBJ databases">
        <authorList>
            <consortium name="DOE Joint Genome Institute"/>
            <person name="Kuo A."/>
            <person name="Kohler A."/>
            <person name="Costa M.D."/>
            <person name="Nagy L.G."/>
            <person name="Floudas D."/>
            <person name="Copeland A."/>
            <person name="Barry K.W."/>
            <person name="Cichocki N."/>
            <person name="Veneault-Fourrey C."/>
            <person name="LaButti K."/>
            <person name="Lindquist E.A."/>
            <person name="Lipzen A."/>
            <person name="Lundell T."/>
            <person name="Morin E."/>
            <person name="Murat C."/>
            <person name="Sun H."/>
            <person name="Tunlid A."/>
            <person name="Henrissat B."/>
            <person name="Grigoriev I.V."/>
            <person name="Hibbett D.S."/>
            <person name="Martin F."/>
            <person name="Nordberg H.P."/>
            <person name="Cantor M.N."/>
            <person name="Hua S.X."/>
        </authorList>
    </citation>
    <scope>NUCLEOTIDE SEQUENCE [LARGE SCALE GENOMIC DNA]</scope>
    <source>
        <strain evidence="8 10">Marx 270</strain>
    </source>
</reference>
<dbReference type="SUPFAM" id="SSF52833">
    <property type="entry name" value="Thioredoxin-like"/>
    <property type="match status" value="1"/>
</dbReference>
<comment type="subcellular location">
    <subcellularLocation>
        <location evidence="1">Mitochondrion</location>
    </subcellularLocation>
</comment>
<protein>
    <recommendedName>
        <fullName evidence="6">Large ribosomal subunit protein mL43</fullName>
    </recommendedName>
</protein>
<accession>A0A0C3P384</accession>
<reference evidence="10" key="2">
    <citation type="submission" date="2015-01" db="EMBL/GenBank/DDBJ databases">
        <title>Evolutionary Origins and Diversification of the Mycorrhizal Mutualists.</title>
        <authorList>
            <consortium name="DOE Joint Genome Institute"/>
            <consortium name="Mycorrhizal Genomics Consortium"/>
            <person name="Kohler A."/>
            <person name="Kuo A."/>
            <person name="Nagy L.G."/>
            <person name="Floudas D."/>
            <person name="Copeland A."/>
            <person name="Barry K.W."/>
            <person name="Cichocki N."/>
            <person name="Veneault-Fourrey C."/>
            <person name="LaButti K."/>
            <person name="Lindquist E.A."/>
            <person name="Lipzen A."/>
            <person name="Lundell T."/>
            <person name="Morin E."/>
            <person name="Murat C."/>
            <person name="Riley R."/>
            <person name="Ohm R."/>
            <person name="Sun H."/>
            <person name="Tunlid A."/>
            <person name="Henrissat B."/>
            <person name="Grigoriev I.V."/>
            <person name="Hibbett D.S."/>
            <person name="Martin F."/>
        </authorList>
    </citation>
    <scope>NUCLEOTIDE SEQUENCE [LARGE SCALE GENOMIC DNA]</scope>
    <source>
        <strain evidence="10">Marx 270</strain>
    </source>
</reference>
<dbReference type="GO" id="GO:0032543">
    <property type="term" value="P:mitochondrial translation"/>
    <property type="evidence" value="ECO:0007669"/>
    <property type="project" value="InterPro"/>
</dbReference>
<feature type="domain" description="Ribosomal protein/NADH dehydrogenase" evidence="7">
    <location>
        <begin position="35"/>
        <end position="108"/>
    </location>
</feature>
<organism evidence="8 10">
    <name type="scientific">Pisolithus tinctorius Marx 270</name>
    <dbReference type="NCBI Taxonomy" id="870435"/>
    <lineage>
        <taxon>Eukaryota</taxon>
        <taxon>Fungi</taxon>
        <taxon>Dikarya</taxon>
        <taxon>Basidiomycota</taxon>
        <taxon>Agaricomycotina</taxon>
        <taxon>Agaricomycetes</taxon>
        <taxon>Agaricomycetidae</taxon>
        <taxon>Boletales</taxon>
        <taxon>Sclerodermatineae</taxon>
        <taxon>Pisolithaceae</taxon>
        <taxon>Pisolithus</taxon>
    </lineage>
</organism>
<dbReference type="OrthoDB" id="88at2759"/>
<evidence type="ECO:0000313" key="9">
    <source>
        <dbReference type="EMBL" id="KIO07496.1"/>
    </source>
</evidence>
<evidence type="ECO:0000256" key="2">
    <source>
        <dbReference type="ARBA" id="ARBA00006073"/>
    </source>
</evidence>
<evidence type="ECO:0000313" key="8">
    <source>
        <dbReference type="EMBL" id="KIO07490.1"/>
    </source>
</evidence>
<dbReference type="FunCoup" id="A0A0C3P384">
    <property type="interactions" value="153"/>
</dbReference>
<keyword evidence="4" id="KW-0496">Mitochondrion</keyword>
<keyword evidence="5" id="KW-0687">Ribonucleoprotein</keyword>
<dbReference type="Gene3D" id="3.40.30.10">
    <property type="entry name" value="Glutaredoxin"/>
    <property type="match status" value="1"/>
</dbReference>
<evidence type="ECO:0000256" key="1">
    <source>
        <dbReference type="ARBA" id="ARBA00004173"/>
    </source>
</evidence>
<evidence type="ECO:0000256" key="5">
    <source>
        <dbReference type="ARBA" id="ARBA00023274"/>
    </source>
</evidence>
<reference evidence="8" key="3">
    <citation type="submission" date="2015-02" db="EMBL/GenBank/DDBJ databases">
        <title>Evolutionary Origins and Diversification of the Mycorrhizal Mutualists.</title>
        <authorList>
            <consortium name="DOE Joint Genome Institute"/>
            <consortium name="Mycorrhizal Genomics Consortium"/>
            <person name="Kohler A."/>
            <person name="Kuo A."/>
            <person name="Nagy L.G."/>
            <person name="Floudas D."/>
            <person name="Copeland A."/>
            <person name="Barry K.W."/>
            <person name="Cichocki N."/>
            <person name="Veneault-Fourrey C."/>
            <person name="LaButti K."/>
            <person name="Lindquist E.A."/>
            <person name="Lipzen A."/>
            <person name="Lundell T."/>
            <person name="Morin E."/>
            <person name="Murat C."/>
            <person name="Riley R."/>
            <person name="Ohm R."/>
            <person name="Sun H."/>
            <person name="Tunlid A."/>
            <person name="Henrissat B."/>
            <person name="Grigoriev I.V."/>
            <person name="Hibbett D.S."/>
            <person name="Martin F."/>
        </authorList>
    </citation>
    <scope>NUCLEOTIDE SEQUENCE</scope>
    <source>
        <strain evidence="8">Marx 270</strain>
    </source>
</reference>